<dbReference type="Proteomes" id="UP001317259">
    <property type="component" value="Unassembled WGS sequence"/>
</dbReference>
<feature type="domain" description="VOC" evidence="2">
    <location>
        <begin position="46"/>
        <end position="164"/>
    </location>
</feature>
<dbReference type="InterPro" id="IPR029068">
    <property type="entry name" value="Glyas_Bleomycin-R_OHBP_Dase"/>
</dbReference>
<dbReference type="InterPro" id="IPR004360">
    <property type="entry name" value="Glyas_Fos-R_dOase_dom"/>
</dbReference>
<dbReference type="PANTHER" id="PTHR43048:SF3">
    <property type="entry name" value="METHYLMALONYL-COA EPIMERASE, MITOCHONDRIAL"/>
    <property type="match status" value="1"/>
</dbReference>
<dbReference type="Gene3D" id="3.10.180.10">
    <property type="entry name" value="2,3-Dihydroxybiphenyl 1,2-Dioxygenase, domain 1"/>
    <property type="match status" value="1"/>
</dbReference>
<gene>
    <name evidence="3" type="ORF">MF672_000715</name>
</gene>
<dbReference type="PROSITE" id="PS51819">
    <property type="entry name" value="VOC"/>
    <property type="match status" value="1"/>
</dbReference>
<evidence type="ECO:0000256" key="1">
    <source>
        <dbReference type="ARBA" id="ARBA00022723"/>
    </source>
</evidence>
<dbReference type="RefSeq" id="WP_242371581.1">
    <property type="nucleotide sequence ID" value="NZ_JAKRKC020000001.1"/>
</dbReference>
<dbReference type="SUPFAM" id="SSF54593">
    <property type="entry name" value="Glyoxalase/Bleomycin resistance protein/Dihydroxybiphenyl dioxygenase"/>
    <property type="match status" value="1"/>
</dbReference>
<sequence>MRPARPLQPAALGATSAVDQAGQFIARRPAALVPAARRALLCRPMRMLHLGLRVTDRERSLAFYTALGYVQLGFVPETGFGSLTMLKLPDDPFVSLELVHDAARPVKDTGAVNHLVVQVDDLDATIAGLAAKGVAAEPPADLGEGMRTSWLTDPDGYRIELVQWPPGHPAGMTAADFG</sequence>
<accession>A0ABT0FK19</accession>
<organism evidence="3 4">
    <name type="scientific">Actinomadura luzonensis</name>
    <dbReference type="NCBI Taxonomy" id="2805427"/>
    <lineage>
        <taxon>Bacteria</taxon>
        <taxon>Bacillati</taxon>
        <taxon>Actinomycetota</taxon>
        <taxon>Actinomycetes</taxon>
        <taxon>Streptosporangiales</taxon>
        <taxon>Thermomonosporaceae</taxon>
        <taxon>Actinomadura</taxon>
    </lineage>
</organism>
<protein>
    <submittedName>
        <fullName evidence="3">VOC family protein</fullName>
    </submittedName>
</protein>
<evidence type="ECO:0000313" key="4">
    <source>
        <dbReference type="Proteomes" id="UP001317259"/>
    </source>
</evidence>
<name>A0ABT0FK19_9ACTN</name>
<dbReference type="Pfam" id="PF00903">
    <property type="entry name" value="Glyoxalase"/>
    <property type="match status" value="1"/>
</dbReference>
<keyword evidence="1" id="KW-0479">Metal-binding</keyword>
<comment type="caution">
    <text evidence="3">The sequence shown here is derived from an EMBL/GenBank/DDBJ whole genome shotgun (WGS) entry which is preliminary data.</text>
</comment>
<dbReference type="CDD" id="cd06587">
    <property type="entry name" value="VOC"/>
    <property type="match status" value="1"/>
</dbReference>
<dbReference type="EMBL" id="JAKRKC020000001">
    <property type="protein sequence ID" value="MCK2212326.1"/>
    <property type="molecule type" value="Genomic_DNA"/>
</dbReference>
<keyword evidence="4" id="KW-1185">Reference proteome</keyword>
<dbReference type="PANTHER" id="PTHR43048">
    <property type="entry name" value="METHYLMALONYL-COA EPIMERASE"/>
    <property type="match status" value="1"/>
</dbReference>
<evidence type="ECO:0000259" key="2">
    <source>
        <dbReference type="PROSITE" id="PS51819"/>
    </source>
</evidence>
<dbReference type="InterPro" id="IPR051785">
    <property type="entry name" value="MMCE/EMCE_epimerase"/>
</dbReference>
<reference evidence="3 4" key="1">
    <citation type="submission" date="2022-04" db="EMBL/GenBank/DDBJ databases">
        <title>Genome draft of Actinomadura sp. ATCC 31491.</title>
        <authorList>
            <person name="Shi X."/>
            <person name="Du Y."/>
        </authorList>
    </citation>
    <scope>NUCLEOTIDE SEQUENCE [LARGE SCALE GENOMIC DNA]</scope>
    <source>
        <strain evidence="3 4">ATCC 31491</strain>
    </source>
</reference>
<dbReference type="InterPro" id="IPR037523">
    <property type="entry name" value="VOC_core"/>
</dbReference>
<proteinExistence type="predicted"/>
<evidence type="ECO:0000313" key="3">
    <source>
        <dbReference type="EMBL" id="MCK2212326.1"/>
    </source>
</evidence>